<dbReference type="GO" id="GO:0008168">
    <property type="term" value="F:methyltransferase activity"/>
    <property type="evidence" value="ECO:0007669"/>
    <property type="project" value="UniProtKB-KW"/>
</dbReference>
<dbReference type="EMBL" id="JAOPHQ010001501">
    <property type="protein sequence ID" value="KAK0150364.1"/>
    <property type="molecule type" value="Genomic_DNA"/>
</dbReference>
<keyword evidence="5" id="KW-1185">Reference proteome</keyword>
<sequence length="951" mass="104292">MAPAHPAAPDPGVEEDEASYGTQHCHLEEAIYPWRLTGPEETHEQRRRGSGSPITRDGRRASYLHLATEFGFNSVSKPRFSRDLAGTGSSAMDKCFVDSEHGSPGTGADPSTSGKTRYISPQLFQISENNVIRLSSQVLLRQLRNSHFVQGQTVVESALERRYERRFPLADQVYLAAGDIFQRLRKDRPITRQILHYGEKETTPLPGGPDKSRLRQAYQLAFNTLKYQDLLENIVLDSCFHTSQQIPDDLLPLAMVMLFDLQDRKFQLIKRPAMEGEEPLSQDVRDLESCFRRSKTKLAASLARCRVKQDLVSVSCVLPDLVRTNQNRAKLLPFYAWVNTLKSSMEEVCDELRTDLGLSEGERMRGNQVDDLDFCRDPLCQDTLCFRPQLHALIGHSTLTTGHVLNMQHRSVCVAVNALHLHPSDHGDVLVAGSFSACTMAHIAVHAAAKSGKVLVCGDDHTASQREEMQELLKQMDIKNVRILPGEFQDLDEWDAAPHTKVILLLPQCSSSALSDPVPTLLTEHGDVEVLQDLSQGPVSQNKLDTLVYHQEKLLAHALTFPKVQTVFYCTRSVYPQENEHLVKRVLEKTDTPPKLVPFRPARPLFPQSPGSETTDSRFFKIEPSGHTDGCFIARLTRESGAPKVESVQDVLARAAAKGLLGGIFGDQSQPSQRARRRKSRAPAAANQKSYSPLPGLAETEPVAGQSHDLDPDPRVGLDPDPRVDLDPASGPVATDTPLTIGAAGEEKGDAGEGKERTKKGLRKRKGRARRSRGTAKVSAVRPNRTGKRRIVTKVKRTHRQGPRRRAAREPFPLTPSFTPSATSSGRTSEATSSDPPMMSSIAHPTGQGRAAIPSAAHIVQMSRTRGQGRKADAKKNTTKAAKSVPEATRGAGAADEEVSQDLSSPVDLVRPLVSSFSASSLSNTSASSQSTAPSSSSSTPTAATRTRMLF</sequence>
<dbReference type="Gene3D" id="3.40.50.150">
    <property type="entry name" value="Vaccinia Virus protein VP39"/>
    <property type="match status" value="1"/>
</dbReference>
<feature type="compositionally biased region" description="Low complexity" evidence="2">
    <location>
        <begin position="915"/>
        <end position="945"/>
    </location>
</feature>
<keyword evidence="1" id="KW-0808">Transferase</keyword>
<comment type="caution">
    <text evidence="4">The sequence shown here is derived from an EMBL/GenBank/DDBJ whole genome shotgun (WGS) entry which is preliminary data.</text>
</comment>
<dbReference type="PANTHER" id="PTHR14663:SF2">
    <property type="entry name" value="METHYLTRANSFERASE NSUN7-RELATED"/>
    <property type="match status" value="1"/>
</dbReference>
<comment type="similarity">
    <text evidence="1">Belongs to the class I-like SAM-binding methyltransferase superfamily. RsmB/NOP family.</text>
</comment>
<keyword evidence="1" id="KW-0949">S-adenosyl-L-methionine</keyword>
<dbReference type="GO" id="GO:0032259">
    <property type="term" value="P:methylation"/>
    <property type="evidence" value="ECO:0007669"/>
    <property type="project" value="UniProtKB-KW"/>
</dbReference>
<feature type="region of interest" description="Disordered" evidence="2">
    <location>
        <begin position="663"/>
        <end position="951"/>
    </location>
</feature>
<dbReference type="GO" id="GO:0003723">
    <property type="term" value="F:RNA binding"/>
    <property type="evidence" value="ECO:0007669"/>
    <property type="project" value="UniProtKB-UniRule"/>
</dbReference>
<dbReference type="Proteomes" id="UP001174136">
    <property type="component" value="Unassembled WGS sequence"/>
</dbReference>
<feature type="region of interest" description="Disordered" evidence="2">
    <location>
        <begin position="95"/>
        <end position="114"/>
    </location>
</feature>
<feature type="compositionally biased region" description="Polar residues" evidence="2">
    <location>
        <begin position="816"/>
        <end position="835"/>
    </location>
</feature>
<dbReference type="InterPro" id="IPR001678">
    <property type="entry name" value="MeTrfase_RsmB-F_NOP2_dom"/>
</dbReference>
<evidence type="ECO:0000256" key="2">
    <source>
        <dbReference type="SAM" id="MobiDB-lite"/>
    </source>
</evidence>
<keyword evidence="1 4" id="KW-0489">Methyltransferase</keyword>
<keyword evidence="1" id="KW-0694">RNA-binding</keyword>
<feature type="domain" description="SAM-dependent MTase RsmB/NOP-type" evidence="3">
    <location>
        <begin position="324"/>
        <end position="639"/>
    </location>
</feature>
<dbReference type="InterPro" id="IPR029063">
    <property type="entry name" value="SAM-dependent_MTases_sf"/>
</dbReference>
<dbReference type="SUPFAM" id="SSF53335">
    <property type="entry name" value="S-adenosyl-L-methionine-dependent methyltransferases"/>
    <property type="match status" value="1"/>
</dbReference>
<feature type="region of interest" description="Disordered" evidence="2">
    <location>
        <begin position="36"/>
        <end position="59"/>
    </location>
</feature>
<feature type="compositionally biased region" description="Basic residues" evidence="2">
    <location>
        <begin position="785"/>
        <end position="807"/>
    </location>
</feature>
<gene>
    <name evidence="4" type="primary">NSUN7</name>
    <name evidence="4" type="ORF">N1851_008535</name>
</gene>
<feature type="compositionally biased region" description="Basic and acidic residues" evidence="2">
    <location>
        <begin position="708"/>
        <end position="726"/>
    </location>
</feature>
<reference evidence="4" key="1">
    <citation type="journal article" date="2023" name="Front. Mar. Sci.">
        <title>A new Merluccius polli reference genome to investigate the effects of global change in West African waters.</title>
        <authorList>
            <person name="Mateo J.L."/>
            <person name="Blanco-Fernandez C."/>
            <person name="Garcia-Vazquez E."/>
            <person name="Machado-Schiaffino G."/>
        </authorList>
    </citation>
    <scope>NUCLEOTIDE SEQUENCE</scope>
    <source>
        <strain evidence="4">C29</strain>
        <tissue evidence="4">Fin</tissue>
    </source>
</reference>
<proteinExistence type="inferred from homology"/>
<dbReference type="PANTHER" id="PTHR14663">
    <property type="entry name" value="METHYLTRANSFERASE NSUN7-RELATED"/>
    <property type="match status" value="1"/>
</dbReference>
<dbReference type="PROSITE" id="PS51686">
    <property type="entry name" value="SAM_MT_RSMB_NOP"/>
    <property type="match status" value="1"/>
</dbReference>
<organism evidence="4 5">
    <name type="scientific">Merluccius polli</name>
    <name type="common">Benguela hake</name>
    <name type="synonym">Merluccius cadenati</name>
    <dbReference type="NCBI Taxonomy" id="89951"/>
    <lineage>
        <taxon>Eukaryota</taxon>
        <taxon>Metazoa</taxon>
        <taxon>Chordata</taxon>
        <taxon>Craniata</taxon>
        <taxon>Vertebrata</taxon>
        <taxon>Euteleostomi</taxon>
        <taxon>Actinopterygii</taxon>
        <taxon>Neopterygii</taxon>
        <taxon>Teleostei</taxon>
        <taxon>Neoteleostei</taxon>
        <taxon>Acanthomorphata</taxon>
        <taxon>Zeiogadaria</taxon>
        <taxon>Gadariae</taxon>
        <taxon>Gadiformes</taxon>
        <taxon>Gadoidei</taxon>
        <taxon>Merlucciidae</taxon>
        <taxon>Merluccius</taxon>
    </lineage>
</organism>
<evidence type="ECO:0000259" key="3">
    <source>
        <dbReference type="PROSITE" id="PS51686"/>
    </source>
</evidence>
<name>A0AA47N1V7_MERPO</name>
<feature type="binding site" evidence="1">
    <location>
        <position position="460"/>
    </location>
    <ligand>
        <name>S-adenosyl-L-methionine</name>
        <dbReference type="ChEBI" id="CHEBI:59789"/>
    </ligand>
</feature>
<evidence type="ECO:0000256" key="1">
    <source>
        <dbReference type="PROSITE-ProRule" id="PRU01023"/>
    </source>
</evidence>
<protein>
    <submittedName>
        <fullName evidence="4">Methyltransferase NSUN7</fullName>
    </submittedName>
</protein>
<dbReference type="AlphaFoldDB" id="A0AA47N1V7"/>
<comment type="caution">
    <text evidence="1">Lacks conserved residue(s) required for the propagation of feature annotation.</text>
</comment>
<dbReference type="InterPro" id="IPR042620">
    <property type="entry name" value="NSUN7"/>
</dbReference>
<dbReference type="Gene3D" id="3.30.70.1170">
    <property type="entry name" value="Sun protein, domain 3"/>
    <property type="match status" value="1"/>
</dbReference>
<feature type="region of interest" description="Disordered" evidence="2">
    <location>
        <begin position="1"/>
        <end position="20"/>
    </location>
</feature>
<evidence type="ECO:0000313" key="5">
    <source>
        <dbReference type="Proteomes" id="UP001174136"/>
    </source>
</evidence>
<evidence type="ECO:0000313" key="4">
    <source>
        <dbReference type="EMBL" id="KAK0150364.1"/>
    </source>
</evidence>
<feature type="compositionally biased region" description="Basic residues" evidence="2">
    <location>
        <begin position="757"/>
        <end position="774"/>
    </location>
</feature>
<feature type="compositionally biased region" description="Basic and acidic residues" evidence="2">
    <location>
        <begin position="745"/>
        <end position="756"/>
    </location>
</feature>
<accession>A0AA47N1V7</accession>